<dbReference type="InterPro" id="IPR058625">
    <property type="entry name" value="MdtA-like_BSH"/>
</dbReference>
<dbReference type="Gene3D" id="2.40.50.100">
    <property type="match status" value="1"/>
</dbReference>
<dbReference type="EMBL" id="CP154858">
    <property type="protein sequence ID" value="XDT72305.1"/>
    <property type="molecule type" value="Genomic_DNA"/>
</dbReference>
<dbReference type="RefSeq" id="WP_369601316.1">
    <property type="nucleotide sequence ID" value="NZ_CP154858.1"/>
</dbReference>
<evidence type="ECO:0000256" key="1">
    <source>
        <dbReference type="ARBA" id="ARBA00009477"/>
    </source>
</evidence>
<dbReference type="Gene3D" id="1.10.287.470">
    <property type="entry name" value="Helix hairpin bin"/>
    <property type="match status" value="1"/>
</dbReference>
<sequence length="414" mass="44751">MKSVAPAKLVIIAVVIMLLAAAGWLFTHRPAPPKAPPPDTRPQIRVMTAQPASLPVALRTLGKVTGSAETQLKARVSGTVTAVHVQAGEDVQQGTLLAEIDARDAQVALIQREADVAEIRALIAEEQTRHSANLAALEEEKRLVALAERALERQMRLAKTGATSDDRLDAARSALNQSRLALTARQQAIDSHPSRLQQLQARLARAEALLEQTRRDVATAQLQAPFDALVVQLHTAPGDRVQAGSPMMTLVDRQRLEVVSQVPDDWARQIRDAQASGQPVAASVSVAGTPVRLTLSQVAQVADANTGTLKIHFRPEAPGALIYRQTVDVTIELPAAPGRLALPLSALYGYDRIYTVEAGRLHMHRARRLGRWFDQGREWIVVEAGDIKAGAKILTTQLPKAIDGLDVVIQDDDA</sequence>
<organism evidence="5">
    <name type="scientific">Thermohahella caldifontis</name>
    <dbReference type="NCBI Taxonomy" id="3142973"/>
    <lineage>
        <taxon>Bacteria</taxon>
        <taxon>Pseudomonadati</taxon>
        <taxon>Pseudomonadota</taxon>
        <taxon>Gammaproteobacteria</taxon>
        <taxon>Oceanospirillales</taxon>
        <taxon>Hahellaceae</taxon>
        <taxon>Thermohahella</taxon>
    </lineage>
</organism>
<feature type="coiled-coil region" evidence="2">
    <location>
        <begin position="196"/>
        <end position="223"/>
    </location>
</feature>
<dbReference type="Gene3D" id="2.40.30.170">
    <property type="match status" value="1"/>
</dbReference>
<protein>
    <submittedName>
        <fullName evidence="5">HlyD family efflux transporter periplasmic adaptor subunit</fullName>
    </submittedName>
</protein>
<feature type="transmembrane region" description="Helical" evidence="3">
    <location>
        <begin position="7"/>
        <end position="26"/>
    </location>
</feature>
<gene>
    <name evidence="5" type="ORF">AAIA72_16145</name>
</gene>
<keyword evidence="3" id="KW-0472">Membrane</keyword>
<evidence type="ECO:0000259" key="4">
    <source>
        <dbReference type="Pfam" id="PF25917"/>
    </source>
</evidence>
<keyword evidence="3" id="KW-0812">Transmembrane</keyword>
<dbReference type="Pfam" id="PF25917">
    <property type="entry name" value="BSH_RND"/>
    <property type="match status" value="1"/>
</dbReference>
<feature type="domain" description="Multidrug resistance protein MdtA-like barrel-sandwich hybrid" evidence="4">
    <location>
        <begin position="71"/>
        <end position="251"/>
    </location>
</feature>
<accession>A0AB39UWW6</accession>
<dbReference type="GO" id="GO:1990281">
    <property type="term" value="C:efflux pump complex"/>
    <property type="evidence" value="ECO:0007669"/>
    <property type="project" value="TreeGrafter"/>
</dbReference>
<evidence type="ECO:0000313" key="5">
    <source>
        <dbReference type="EMBL" id="XDT72305.1"/>
    </source>
</evidence>
<reference evidence="5" key="1">
    <citation type="submission" date="2024-05" db="EMBL/GenBank/DDBJ databases">
        <title>Genome sequencing of novel strain.</title>
        <authorList>
            <person name="Ganbat D."/>
            <person name="Ganbat S."/>
            <person name="Lee S.-J."/>
        </authorList>
    </citation>
    <scope>NUCLEOTIDE SEQUENCE</scope>
    <source>
        <strain evidence="5">SMD15-11</strain>
    </source>
</reference>
<dbReference type="PANTHER" id="PTHR30469:SF15">
    <property type="entry name" value="HLYD FAMILY OF SECRETION PROTEINS"/>
    <property type="match status" value="1"/>
</dbReference>
<dbReference type="KEGG" id="tcd:AAIA72_16145"/>
<keyword evidence="3" id="KW-1133">Transmembrane helix</keyword>
<evidence type="ECO:0000256" key="3">
    <source>
        <dbReference type="SAM" id="Phobius"/>
    </source>
</evidence>
<proteinExistence type="inferred from homology"/>
<dbReference type="GO" id="GO:0015562">
    <property type="term" value="F:efflux transmembrane transporter activity"/>
    <property type="evidence" value="ECO:0007669"/>
    <property type="project" value="TreeGrafter"/>
</dbReference>
<evidence type="ECO:0000256" key="2">
    <source>
        <dbReference type="SAM" id="Coils"/>
    </source>
</evidence>
<dbReference type="AlphaFoldDB" id="A0AB39UWW6"/>
<dbReference type="SUPFAM" id="SSF111369">
    <property type="entry name" value="HlyD-like secretion proteins"/>
    <property type="match status" value="1"/>
</dbReference>
<name>A0AB39UWW6_9GAMM</name>
<keyword evidence="2" id="KW-0175">Coiled coil</keyword>
<dbReference type="PANTHER" id="PTHR30469">
    <property type="entry name" value="MULTIDRUG RESISTANCE PROTEIN MDTA"/>
    <property type="match status" value="1"/>
</dbReference>
<comment type="similarity">
    <text evidence="1">Belongs to the membrane fusion protein (MFP) (TC 8.A.1) family.</text>
</comment>